<keyword evidence="4" id="KW-1185">Reference proteome</keyword>
<dbReference type="OrthoDB" id="498590at2759"/>
<feature type="compositionally biased region" description="Acidic residues" evidence="1">
    <location>
        <begin position="980"/>
        <end position="992"/>
    </location>
</feature>
<dbReference type="Pfam" id="PF21581">
    <property type="entry name" value="SCD"/>
    <property type="match status" value="1"/>
</dbReference>
<dbReference type="EMBL" id="ML213508">
    <property type="protein sequence ID" value="TFK53082.1"/>
    <property type="molecule type" value="Genomic_DNA"/>
</dbReference>
<dbReference type="STRING" id="5364.A0A5C3N770"/>
<dbReference type="GO" id="GO:0000785">
    <property type="term" value="C:chromatin"/>
    <property type="evidence" value="ECO:0007669"/>
    <property type="project" value="TreeGrafter"/>
</dbReference>
<dbReference type="PANTHER" id="PTHR11199">
    <property type="entry name" value="STROMAL ANTIGEN"/>
    <property type="match status" value="1"/>
</dbReference>
<dbReference type="InterPro" id="IPR039662">
    <property type="entry name" value="Cohesin_Scc3/SA"/>
</dbReference>
<feature type="region of interest" description="Disordered" evidence="1">
    <location>
        <begin position="297"/>
        <end position="323"/>
    </location>
</feature>
<feature type="region of interest" description="Disordered" evidence="1">
    <location>
        <begin position="532"/>
        <end position="565"/>
    </location>
</feature>
<feature type="domain" description="SCD" evidence="2">
    <location>
        <begin position="349"/>
        <end position="434"/>
    </location>
</feature>
<dbReference type="Gene3D" id="1.25.10.10">
    <property type="entry name" value="Leucine-rich Repeat Variant"/>
    <property type="match status" value="1"/>
</dbReference>
<evidence type="ECO:0000313" key="3">
    <source>
        <dbReference type="EMBL" id="TFK53082.1"/>
    </source>
</evidence>
<dbReference type="InterPro" id="IPR016024">
    <property type="entry name" value="ARM-type_fold"/>
</dbReference>
<dbReference type="InterPro" id="IPR011989">
    <property type="entry name" value="ARM-like"/>
</dbReference>
<feature type="region of interest" description="Disordered" evidence="1">
    <location>
        <begin position="1"/>
        <end position="115"/>
    </location>
</feature>
<feature type="region of interest" description="Disordered" evidence="1">
    <location>
        <begin position="1223"/>
        <end position="1379"/>
    </location>
</feature>
<feature type="compositionally biased region" description="Acidic residues" evidence="1">
    <location>
        <begin position="36"/>
        <end position="61"/>
    </location>
</feature>
<dbReference type="GO" id="GO:0003682">
    <property type="term" value="F:chromatin binding"/>
    <property type="evidence" value="ECO:0007669"/>
    <property type="project" value="TreeGrafter"/>
</dbReference>
<feature type="compositionally biased region" description="Basic and acidic residues" evidence="1">
    <location>
        <begin position="544"/>
        <end position="560"/>
    </location>
</feature>
<dbReference type="PROSITE" id="PS51425">
    <property type="entry name" value="SCD"/>
    <property type="match status" value="1"/>
</dbReference>
<organism evidence="3 4">
    <name type="scientific">Heliocybe sulcata</name>
    <dbReference type="NCBI Taxonomy" id="5364"/>
    <lineage>
        <taxon>Eukaryota</taxon>
        <taxon>Fungi</taxon>
        <taxon>Dikarya</taxon>
        <taxon>Basidiomycota</taxon>
        <taxon>Agaricomycotina</taxon>
        <taxon>Agaricomycetes</taxon>
        <taxon>Gloeophyllales</taxon>
        <taxon>Gloeophyllaceae</taxon>
        <taxon>Heliocybe</taxon>
    </lineage>
</organism>
<proteinExistence type="predicted"/>
<feature type="compositionally biased region" description="Polar residues" evidence="1">
    <location>
        <begin position="1301"/>
        <end position="1310"/>
    </location>
</feature>
<dbReference type="SUPFAM" id="SSF48371">
    <property type="entry name" value="ARM repeat"/>
    <property type="match status" value="1"/>
</dbReference>
<feature type="compositionally biased region" description="Basic residues" evidence="1">
    <location>
        <begin position="65"/>
        <end position="80"/>
    </location>
</feature>
<protein>
    <recommendedName>
        <fullName evidence="2">SCD domain-containing protein</fullName>
    </recommendedName>
</protein>
<dbReference type="InterPro" id="IPR013721">
    <property type="entry name" value="STAG"/>
</dbReference>
<name>A0A5C3N770_9AGAM</name>
<dbReference type="PANTHER" id="PTHR11199:SF0">
    <property type="entry name" value="LD34181P-RELATED"/>
    <property type="match status" value="1"/>
</dbReference>
<dbReference type="Pfam" id="PF24571">
    <property type="entry name" value="HEAT_SCC3-SA"/>
    <property type="match status" value="1"/>
</dbReference>
<feature type="compositionally biased region" description="Polar residues" evidence="1">
    <location>
        <begin position="1328"/>
        <end position="1347"/>
    </location>
</feature>
<feature type="region of interest" description="Disordered" evidence="1">
    <location>
        <begin position="980"/>
        <end position="1014"/>
    </location>
</feature>
<reference evidence="3 4" key="1">
    <citation type="journal article" date="2019" name="Nat. Ecol. Evol.">
        <title>Megaphylogeny resolves global patterns of mushroom evolution.</title>
        <authorList>
            <person name="Varga T."/>
            <person name="Krizsan K."/>
            <person name="Foldi C."/>
            <person name="Dima B."/>
            <person name="Sanchez-Garcia M."/>
            <person name="Sanchez-Ramirez S."/>
            <person name="Szollosi G.J."/>
            <person name="Szarkandi J.G."/>
            <person name="Papp V."/>
            <person name="Albert L."/>
            <person name="Andreopoulos W."/>
            <person name="Angelini C."/>
            <person name="Antonin V."/>
            <person name="Barry K.W."/>
            <person name="Bougher N.L."/>
            <person name="Buchanan P."/>
            <person name="Buyck B."/>
            <person name="Bense V."/>
            <person name="Catcheside P."/>
            <person name="Chovatia M."/>
            <person name="Cooper J."/>
            <person name="Damon W."/>
            <person name="Desjardin D."/>
            <person name="Finy P."/>
            <person name="Geml J."/>
            <person name="Haridas S."/>
            <person name="Hughes K."/>
            <person name="Justo A."/>
            <person name="Karasinski D."/>
            <person name="Kautmanova I."/>
            <person name="Kiss B."/>
            <person name="Kocsube S."/>
            <person name="Kotiranta H."/>
            <person name="LaButti K.M."/>
            <person name="Lechner B.E."/>
            <person name="Liimatainen K."/>
            <person name="Lipzen A."/>
            <person name="Lukacs Z."/>
            <person name="Mihaltcheva S."/>
            <person name="Morgado L.N."/>
            <person name="Niskanen T."/>
            <person name="Noordeloos M.E."/>
            <person name="Ohm R.A."/>
            <person name="Ortiz-Santana B."/>
            <person name="Ovrebo C."/>
            <person name="Racz N."/>
            <person name="Riley R."/>
            <person name="Savchenko A."/>
            <person name="Shiryaev A."/>
            <person name="Soop K."/>
            <person name="Spirin V."/>
            <person name="Szebenyi C."/>
            <person name="Tomsovsky M."/>
            <person name="Tulloss R.E."/>
            <person name="Uehling J."/>
            <person name="Grigoriev I.V."/>
            <person name="Vagvolgyi C."/>
            <person name="Papp T."/>
            <person name="Martin F.M."/>
            <person name="Miettinen O."/>
            <person name="Hibbett D.S."/>
            <person name="Nagy L.G."/>
        </authorList>
    </citation>
    <scope>NUCLEOTIDE SEQUENCE [LARGE SCALE GENOMIC DNA]</scope>
    <source>
        <strain evidence="3 4">OMC1185</strain>
    </source>
</reference>
<gene>
    <name evidence="3" type="ORF">OE88DRAFT_1718118</name>
</gene>
<evidence type="ECO:0000256" key="1">
    <source>
        <dbReference type="SAM" id="MobiDB-lite"/>
    </source>
</evidence>
<evidence type="ECO:0000313" key="4">
    <source>
        <dbReference type="Proteomes" id="UP000305948"/>
    </source>
</evidence>
<sequence length="1396" mass="154273">MSDAEGSAPRRSQRERKTVEKYGSQDAKRKRQGTDTEGDDVDEVTDPENERDGEIDEDDVESAPRLKRKPSGAGGRKGKGKAPEAGPPPAKKPRVAKTSGKGTGRRGRKPAGVDGMFDATKLAEDTKISGDNSLFNAVVNPSAAVQSTVEDFLESLSQSPALAQAELINSVFRACGCNDSVDSDQVMDYDGVVDALDDFTEGLKKDDTHVYPLTSKLPVFKRFRHSLSEFIERLISSSAELRLLYTTDLMSTLQTWVIAMSSSQLRSFRHTASVIALEMETALCDVAAKVEKEAEVVGRQKEGERKRKAGNKGKGAEGREKELDAKAKEIRERRSKVAEFLKEFVDGVFVHRYRDLDPTIRAECVRSMGQWFKKYPSHFLDGSYLRYVGWVLSDSNTQVRLEAVKSLISAYEKADYIGSMHHFTDRFKPRLVEMATGDTELAVRVAVIQVLQAIDGHALLEDEQREELCLLVFDEEAKVRKAVSGFVANVWQETADERLVGRSKATQSDKDKAGIKALGTLLVKWSRALDKRAQGSSNEDDEERSVTSDERGSKPPRLKEMASLLSTQQKSRTALAVEALWDEIDAVGDWETLLDVLLLDHSAAATQSSNSRGKRKKGEDGPEEAAVDEAWRLEEVEEGVLLEVLVAAIRKTRADAAGSKKGEEETIVSDITRALIKALPRLFVKHQTDERRIAEVLVIPQLMNLDMYLEMRMIAAYASLWDDVTKQFLSHSSPIVLSPAVSTIRHLLDATSLSNTNNTKVLELEDELSSSLREIVGGRDELEVASFSEDEVLSLASICARLAAFVGMRNMTAWMEESEGGKQSSAWDIINALVDRGRLGYKEEEAMVEQAIQVLTLHIVWKAKGLTTAAEPTEEEGKYRETVREQRDSLLEKLLEYAVGTQSNTQDGVKRAAFQNLMNLHILFCPVQTVAPDGTNLPTASLSLALDDEAQYRCAGFIQAEIERYSEEVIGSVSLQENLADDEDSAGSEAEDNSGSSKGKTKQRKGIQEPRSTSRSQLEREYLFIGTMTTFLRAIRTGAINVRHADVLLAHFGRLGPSFDVCCKVIVEQVREEGLFNGNGQLVVDMVTRATQESFSLLLDGIENTEEHSVALARLLSSCFLMRGAQLAVIRRLDPKFVNEIHVDSLTWIGKRLATYENNDNKRGRNKALLFFKVLIPLLAAVDSRDALRIKAHMEQVLAQAKVQPSATSKPWEPQRLYEKRLGNVVSKDKAATSKPRKKKALKSTELASSDDDEEHEVAGLAGETAAPVKSRPRPRRVTRATAAELTSEESELTEDPSGNEAANVSTPNARNKRGASVHSEEHPSPLASPTQLKYSALTNGHTTPKQVQKRARSEDEESVLSGLSSGLGSEGRDVSVSRPPVVEGEIQIKRKRIRH</sequence>
<accession>A0A5C3N770</accession>
<dbReference type="InterPro" id="IPR020839">
    <property type="entry name" value="SCD"/>
</dbReference>
<feature type="compositionally biased region" description="Basic and acidic residues" evidence="1">
    <location>
        <begin position="1223"/>
        <end position="1232"/>
    </location>
</feature>
<dbReference type="Proteomes" id="UP000305948">
    <property type="component" value="Unassembled WGS sequence"/>
</dbReference>
<dbReference type="GO" id="GO:0007062">
    <property type="term" value="P:sister chromatid cohesion"/>
    <property type="evidence" value="ECO:0007669"/>
    <property type="project" value="UniProtKB-ARBA"/>
</dbReference>
<dbReference type="GO" id="GO:0005634">
    <property type="term" value="C:nucleus"/>
    <property type="evidence" value="ECO:0007669"/>
    <property type="project" value="TreeGrafter"/>
</dbReference>
<evidence type="ECO:0000259" key="2">
    <source>
        <dbReference type="PROSITE" id="PS51425"/>
    </source>
</evidence>
<dbReference type="Pfam" id="PF08514">
    <property type="entry name" value="STAG"/>
    <property type="match status" value="1"/>
</dbReference>
<dbReference type="GO" id="GO:0008278">
    <property type="term" value="C:cohesin complex"/>
    <property type="evidence" value="ECO:0007669"/>
    <property type="project" value="TreeGrafter"/>
</dbReference>
<feature type="compositionally biased region" description="Basic and acidic residues" evidence="1">
    <location>
        <begin position="314"/>
        <end position="323"/>
    </location>
</feature>
<dbReference type="InterPro" id="IPR056396">
    <property type="entry name" value="HEAT_SCC3-SA"/>
</dbReference>